<evidence type="ECO:0000256" key="7">
    <source>
        <dbReference type="ARBA" id="ARBA00047371"/>
    </source>
</evidence>
<comment type="pathway">
    <text evidence="1">Carbohydrate biosynthesis; gluconeogenesis.</text>
</comment>
<proteinExistence type="inferred from homology"/>
<dbReference type="EC" id="4.1.1.49" evidence="3"/>
<dbReference type="RefSeq" id="WP_005604912.1">
    <property type="nucleotide sequence ID" value="NZ_CP102283.1"/>
</dbReference>
<dbReference type="SUPFAM" id="SSF68923">
    <property type="entry name" value="PEP carboxykinase N-terminal domain"/>
    <property type="match status" value="1"/>
</dbReference>
<dbReference type="UniPathway" id="UPA00138"/>
<dbReference type="EMBL" id="ACKZ01000003">
    <property type="protein sequence ID" value="EEW38266.1"/>
    <property type="molecule type" value="Genomic_DNA"/>
</dbReference>
<comment type="similarity">
    <text evidence="2">Belongs to the phosphoenolpyruvate carboxykinase (ATP) family.</text>
</comment>
<evidence type="ECO:0000256" key="2">
    <source>
        <dbReference type="ARBA" id="ARBA00006052"/>
    </source>
</evidence>
<dbReference type="InterPro" id="IPR013035">
    <property type="entry name" value="PEP_carboxykinase_C"/>
</dbReference>
<dbReference type="GO" id="GO:0005524">
    <property type="term" value="F:ATP binding"/>
    <property type="evidence" value="ECO:0007669"/>
    <property type="project" value="UniProtKB-KW"/>
</dbReference>
<evidence type="ECO:0000313" key="9">
    <source>
        <dbReference type="Proteomes" id="UP000005926"/>
    </source>
</evidence>
<dbReference type="Pfam" id="PF01293">
    <property type="entry name" value="PEPCK_ATP"/>
    <property type="match status" value="1"/>
</dbReference>
<dbReference type="GO" id="GO:0006094">
    <property type="term" value="P:gluconeogenesis"/>
    <property type="evidence" value="ECO:0007669"/>
    <property type="project" value="UniProtKB-UniPathway"/>
</dbReference>
<evidence type="ECO:0000256" key="4">
    <source>
        <dbReference type="ARBA" id="ARBA00022741"/>
    </source>
</evidence>
<dbReference type="HOGENOM" id="CLU_037428_0_0_9"/>
<protein>
    <recommendedName>
        <fullName evidence="3">phosphoenolpyruvate carboxykinase (ATP)</fullName>
        <ecNumber evidence="3">4.1.1.49</ecNumber>
    </recommendedName>
</protein>
<evidence type="ECO:0000256" key="3">
    <source>
        <dbReference type="ARBA" id="ARBA00012363"/>
    </source>
</evidence>
<reference evidence="8 9" key="1">
    <citation type="submission" date="2009-08" db="EMBL/GenBank/DDBJ databases">
        <authorList>
            <person name="Muzny D."/>
            <person name="Qin X."/>
            <person name="Deng J."/>
            <person name="Jiang H."/>
            <person name="Liu Y."/>
            <person name="Qu J."/>
            <person name="Song X.-Z."/>
            <person name="Zhang L."/>
            <person name="Thornton R."/>
            <person name="Coyle M."/>
            <person name="Francisco L."/>
            <person name="Jackson L."/>
            <person name="Javaid M."/>
            <person name="Korchina V."/>
            <person name="Kovar C."/>
            <person name="Mata R."/>
            <person name="Mathew T."/>
            <person name="Ngo R."/>
            <person name="Nguyen L."/>
            <person name="Nguyen N."/>
            <person name="Okwuonu G."/>
            <person name="Ongeri F."/>
            <person name="Pham C."/>
            <person name="Simmons D."/>
            <person name="Wilczek-Boney K."/>
            <person name="Hale W."/>
            <person name="Jakkamsetti A."/>
            <person name="Pham P."/>
            <person name="Ruth R."/>
            <person name="San Lucas F."/>
            <person name="Warren J."/>
            <person name="Zhang J."/>
            <person name="Zhao Z."/>
            <person name="Zhou C."/>
            <person name="Zhu D."/>
            <person name="Lee S."/>
            <person name="Bess C."/>
            <person name="Blankenburg K."/>
            <person name="Forbes L."/>
            <person name="Fu Q."/>
            <person name="Gubbala S."/>
            <person name="Hirani K."/>
            <person name="Jayaseelan J.C."/>
            <person name="Lara F."/>
            <person name="Munidasa M."/>
            <person name="Palculict T."/>
            <person name="Patil S."/>
            <person name="Pu L.-L."/>
            <person name="Saada N."/>
            <person name="Tang L."/>
            <person name="Weissenberger G."/>
            <person name="Zhu Y."/>
            <person name="Hemphill L."/>
            <person name="Shang Y."/>
            <person name="Youmans B."/>
            <person name="Ayvaz T."/>
            <person name="Ross M."/>
            <person name="Santibanez J."/>
            <person name="Aqrawi P."/>
            <person name="Gross S."/>
            <person name="Joshi V."/>
            <person name="Fowler G."/>
            <person name="Nazareth L."/>
            <person name="Reid J."/>
            <person name="Worley K."/>
            <person name="Petrosino J."/>
            <person name="Highlander S."/>
            <person name="Gibbs R."/>
        </authorList>
    </citation>
    <scope>NUCLEOTIDE SEQUENCE [LARGE SCALE GENOMIC DNA]</scope>
    <source>
        <strain evidence="8 9">ATCC 49175</strain>
    </source>
</reference>
<organism evidence="8 9">
    <name type="scientific">Granulicatella adiacens ATCC 49175</name>
    <dbReference type="NCBI Taxonomy" id="638301"/>
    <lineage>
        <taxon>Bacteria</taxon>
        <taxon>Bacillati</taxon>
        <taxon>Bacillota</taxon>
        <taxon>Bacilli</taxon>
        <taxon>Lactobacillales</taxon>
        <taxon>Carnobacteriaceae</taxon>
        <taxon>Granulicatella</taxon>
    </lineage>
</organism>
<comment type="catalytic activity">
    <reaction evidence="7">
        <text>oxaloacetate + ATP = phosphoenolpyruvate + ADP + CO2</text>
        <dbReference type="Rhea" id="RHEA:18617"/>
        <dbReference type="ChEBI" id="CHEBI:16452"/>
        <dbReference type="ChEBI" id="CHEBI:16526"/>
        <dbReference type="ChEBI" id="CHEBI:30616"/>
        <dbReference type="ChEBI" id="CHEBI:58702"/>
        <dbReference type="ChEBI" id="CHEBI:456216"/>
        <dbReference type="EC" id="4.1.1.49"/>
    </reaction>
</comment>
<dbReference type="STRING" id="638301.HMPREF0444_0038"/>
<accession>C8NDP3</accession>
<dbReference type="Proteomes" id="UP000005926">
    <property type="component" value="Unassembled WGS sequence"/>
</dbReference>
<evidence type="ECO:0000313" key="8">
    <source>
        <dbReference type="EMBL" id="EEW38266.1"/>
    </source>
</evidence>
<keyword evidence="4" id="KW-0547">Nucleotide-binding</keyword>
<keyword evidence="5" id="KW-0067">ATP-binding</keyword>
<dbReference type="GO" id="GO:0004612">
    <property type="term" value="F:phosphoenolpyruvate carboxykinase (ATP) activity"/>
    <property type="evidence" value="ECO:0007669"/>
    <property type="project" value="UniProtKB-EC"/>
</dbReference>
<dbReference type="InterPro" id="IPR008210">
    <property type="entry name" value="PEP_carboxykinase_N"/>
</dbReference>
<evidence type="ECO:0000256" key="5">
    <source>
        <dbReference type="ARBA" id="ARBA00022840"/>
    </source>
</evidence>
<evidence type="ECO:0000256" key="6">
    <source>
        <dbReference type="ARBA" id="ARBA00023239"/>
    </source>
</evidence>
<dbReference type="InterPro" id="IPR001272">
    <property type="entry name" value="PEP_carboxykinase_ATP"/>
</dbReference>
<dbReference type="eggNOG" id="COG1866">
    <property type="taxonomic scope" value="Bacteria"/>
</dbReference>
<keyword evidence="6" id="KW-0456">Lyase</keyword>
<evidence type="ECO:0000256" key="1">
    <source>
        <dbReference type="ARBA" id="ARBA00004742"/>
    </source>
</evidence>
<comment type="caution">
    <text evidence="8">The sequence shown here is derived from an EMBL/GenBank/DDBJ whole genome shotgun (WGS) entry which is preliminary data.</text>
</comment>
<dbReference type="GeneID" id="78411692"/>
<dbReference type="SUPFAM" id="SSF53795">
    <property type="entry name" value="PEP carboxykinase-like"/>
    <property type="match status" value="1"/>
</dbReference>
<gene>
    <name evidence="8" type="ORF">HMPREF0444_0038</name>
</gene>
<sequence length="549" mass="61567">MATIDRFATDTIRKSNPHLSQLKATIEPAFYSNNATEIPTLAEAYELASHAPNTTVLDAFVANAKDLGLPEDAHILSVVDGSVVGRTAKARRILGNNPSEDAKIIPIIRDEIYNSAFKPFIKGTAIVGLDEDFMVKAHITMPKEHINNLYSWLLNFQIFNDQYKRRYDASKQYDENDIFIFFDPTWRHPDYPDGLAFFDTKHNCAAILGMSYFGEIKKGTLTLAWATAARNNYVSCHGGLKIFRKEGESYVASFFGLSGSGKSTLTHAKHDNKYDIEVLHDDAFVISVEDGSSVALEPSYFDKTNDYPAGHREQDYFVTVQNCGVTLDENGRKVLVTEDIRNGNGRTIKSRYSTPNRVDKIQEPIQSIFWIMKDDALPPLVKITDPRLASILGCTLMTKRSTAENTGAGANLDALVIEPYANPFRVYPLVEDYEKFKALFDKGVDCYIINTGDFLGKKVTKEVSLGVIETVVDGKAKFDLFGGLPGMEYLPVEGYEVPEMNGDYAELIRDRMQFRLDYLKAFNDANPEHQIPTDALESIKTIERFIDVL</sequence>
<name>C8NDP3_9LACT</name>
<keyword evidence="9" id="KW-1185">Reference proteome</keyword>
<dbReference type="AlphaFoldDB" id="C8NDP3"/>
<dbReference type="Gene3D" id="3.90.228.20">
    <property type="match status" value="1"/>
</dbReference>